<proteinExistence type="predicted"/>
<organism evidence="2 3">
    <name type="scientific">Lysobacter hankyongensis</name>
    <dbReference type="NCBI Taxonomy" id="1176535"/>
    <lineage>
        <taxon>Bacteria</taxon>
        <taxon>Pseudomonadati</taxon>
        <taxon>Pseudomonadota</taxon>
        <taxon>Gammaproteobacteria</taxon>
        <taxon>Lysobacterales</taxon>
        <taxon>Lysobacteraceae</taxon>
        <taxon>Lysobacter</taxon>
    </lineage>
</organism>
<keyword evidence="3" id="KW-1185">Reference proteome</keyword>
<evidence type="ECO:0000313" key="3">
    <source>
        <dbReference type="Proteomes" id="UP001499959"/>
    </source>
</evidence>
<dbReference type="EMBL" id="BAABJE010000002">
    <property type="protein sequence ID" value="GAA4787998.1"/>
    <property type="molecule type" value="Genomic_DNA"/>
</dbReference>
<feature type="signal peptide" evidence="1">
    <location>
        <begin position="1"/>
        <end position="37"/>
    </location>
</feature>
<gene>
    <name evidence="2" type="ORF">GCM10023307_11410</name>
</gene>
<keyword evidence="1" id="KW-0732">Signal</keyword>
<name>A0ABP9AZR7_9GAMM</name>
<sequence>MSDTARVFLAERSALRRAPIAAVLVALAALSACSDDAATVTTPAAEPVASAPAASAPATSPAASGVPQAASTDAGAAALIGTTVPPYPDGLDEIAGSCVPAGDGSVRICDYSLAMVGTPAADGGAAMVRYLLASRRENPDADKPAWKVLDAIDAPTVEPRYELQLGACRLHDRDDPGLIAVVRHGDGERSADVRWARRFDAAAGKLVEVEAARVVCINPGAGV</sequence>
<protein>
    <recommendedName>
        <fullName evidence="4">Lipoprotein</fullName>
    </recommendedName>
</protein>
<comment type="caution">
    <text evidence="2">The sequence shown here is derived from an EMBL/GenBank/DDBJ whole genome shotgun (WGS) entry which is preliminary data.</text>
</comment>
<evidence type="ECO:0000256" key="1">
    <source>
        <dbReference type="SAM" id="SignalP"/>
    </source>
</evidence>
<feature type="chain" id="PRO_5046774818" description="Lipoprotein" evidence="1">
    <location>
        <begin position="38"/>
        <end position="223"/>
    </location>
</feature>
<dbReference type="PROSITE" id="PS51257">
    <property type="entry name" value="PROKAR_LIPOPROTEIN"/>
    <property type="match status" value="1"/>
</dbReference>
<reference evidence="3" key="1">
    <citation type="journal article" date="2019" name="Int. J. Syst. Evol. Microbiol.">
        <title>The Global Catalogue of Microorganisms (GCM) 10K type strain sequencing project: providing services to taxonomists for standard genome sequencing and annotation.</title>
        <authorList>
            <consortium name="The Broad Institute Genomics Platform"/>
            <consortium name="The Broad Institute Genome Sequencing Center for Infectious Disease"/>
            <person name="Wu L."/>
            <person name="Ma J."/>
        </authorList>
    </citation>
    <scope>NUCLEOTIDE SEQUENCE [LARGE SCALE GENOMIC DNA]</scope>
    <source>
        <strain evidence="3">JCM 18204</strain>
    </source>
</reference>
<dbReference type="Proteomes" id="UP001499959">
    <property type="component" value="Unassembled WGS sequence"/>
</dbReference>
<evidence type="ECO:0008006" key="4">
    <source>
        <dbReference type="Google" id="ProtNLM"/>
    </source>
</evidence>
<accession>A0ABP9AZR7</accession>
<dbReference type="RefSeq" id="WP_345302336.1">
    <property type="nucleotide sequence ID" value="NZ_BAABJE010000002.1"/>
</dbReference>
<evidence type="ECO:0000313" key="2">
    <source>
        <dbReference type="EMBL" id="GAA4787998.1"/>
    </source>
</evidence>